<evidence type="ECO:0000256" key="2">
    <source>
        <dbReference type="ARBA" id="ARBA00023004"/>
    </source>
</evidence>
<reference evidence="4 5" key="1">
    <citation type="submission" date="2018-10" db="EMBL/GenBank/DDBJ databases">
        <title>Natrarchaeobius chitinivorans gen. nov., sp. nov., and Natrarchaeobius haloalkaliphilus sp. nov., alkaliphilic, chitin-utilizing haloarchaea from hypersaline alkaline lakes.</title>
        <authorList>
            <person name="Sorokin D.Y."/>
            <person name="Elcheninov A.G."/>
            <person name="Kostrikina N.A."/>
            <person name="Bale N.J."/>
            <person name="Sinninghe Damste J.S."/>
            <person name="Khijniak T.V."/>
            <person name="Kublanov I.V."/>
            <person name="Toshchakov S.V."/>
        </authorList>
    </citation>
    <scope>NUCLEOTIDE SEQUENCE [LARGE SCALE GENOMIC DNA]</scope>
    <source>
        <strain evidence="4 5">AArcht-Sl</strain>
    </source>
</reference>
<keyword evidence="4" id="KW-0560">Oxidoreductase</keyword>
<comment type="caution">
    <text evidence="4">The sequence shown here is derived from an EMBL/GenBank/DDBJ whole genome shotgun (WGS) entry which is preliminary data.</text>
</comment>
<keyword evidence="2" id="KW-0408">Iron</keyword>
<protein>
    <submittedName>
        <fullName evidence="4">Indoleamine 2,3-dioxygenase</fullName>
    </submittedName>
</protein>
<dbReference type="EMBL" id="REFY01000007">
    <property type="protein sequence ID" value="RQG86802.1"/>
    <property type="molecule type" value="Genomic_DNA"/>
</dbReference>
<dbReference type="InterPro" id="IPR000898">
    <property type="entry name" value="Indolamine_dOase"/>
</dbReference>
<evidence type="ECO:0000313" key="5">
    <source>
        <dbReference type="Proteomes" id="UP000273828"/>
    </source>
</evidence>
<dbReference type="GO" id="GO:0046872">
    <property type="term" value="F:metal ion binding"/>
    <property type="evidence" value="ECO:0007669"/>
    <property type="project" value="UniProtKB-KW"/>
</dbReference>
<dbReference type="PANTHER" id="PTHR28657:SF5">
    <property type="entry name" value="INDOLEAMINE 2,3-DIOXYGENASE"/>
    <property type="match status" value="1"/>
</dbReference>
<evidence type="ECO:0000256" key="1">
    <source>
        <dbReference type="ARBA" id="ARBA00022723"/>
    </source>
</evidence>
<dbReference type="SUPFAM" id="SSF140959">
    <property type="entry name" value="Indolic compounds 2,3-dioxygenase-like"/>
    <property type="match status" value="1"/>
</dbReference>
<dbReference type="InterPro" id="IPR037217">
    <property type="entry name" value="Trp/Indoleamine_2_3_dOase-like"/>
</dbReference>
<dbReference type="GO" id="GO:0019441">
    <property type="term" value="P:L-tryptophan catabolic process to kynurenine"/>
    <property type="evidence" value="ECO:0007669"/>
    <property type="project" value="InterPro"/>
</dbReference>
<keyword evidence="4" id="KW-0223">Dioxygenase</keyword>
<dbReference type="OrthoDB" id="302246at2157"/>
<accession>A0A3N6LYI8</accession>
<dbReference type="AlphaFoldDB" id="A0A3N6LYI8"/>
<dbReference type="Proteomes" id="UP000273828">
    <property type="component" value="Unassembled WGS sequence"/>
</dbReference>
<name>A0A3N6LYI8_9EURY</name>
<feature type="region of interest" description="Disordered" evidence="3">
    <location>
        <begin position="1"/>
        <end position="24"/>
    </location>
</feature>
<gene>
    <name evidence="4" type="ORF">EA462_16315</name>
</gene>
<sequence length="386" mass="43561">MAEAKLDESIDNQRGFLPTPDPLTSFNTDQYDSMTSEYLQRLDQVGDNLPDLIESGEVRPVLRSLEKPPAGLLDKLNDREMIRLCQLSGFFASAYVNYGQLIGEDDSVLPAGMAIPLYETSEEIGRKPILSYDLLCLHNFQRKDPDGDLSVENLDLIQSFTHHDDERWFVIIHVAIEAAAGPAITACSTAQQAVREDDPELLLRKLHTIEESLVEQTSIMQRMTEGNDTSVFANEYRPYYYGFDEIIFEGVNELEGTPQSLRGGSGAQSSILPSIDATLGIKHDATKMIEKLDDMRSYMPPFHRNTITELDTGPDIKEYVAKQGSDELRRAYNNCITNLITFRKVHFRQISQYIREETGDTTGTGGTNYAYYLQKMKEETEAARID</sequence>
<evidence type="ECO:0000313" key="4">
    <source>
        <dbReference type="EMBL" id="RQG86802.1"/>
    </source>
</evidence>
<dbReference type="GO" id="GO:0051213">
    <property type="term" value="F:dioxygenase activity"/>
    <property type="evidence" value="ECO:0007669"/>
    <property type="project" value="UniProtKB-KW"/>
</dbReference>
<keyword evidence="5" id="KW-1185">Reference proteome</keyword>
<dbReference type="GO" id="GO:0020037">
    <property type="term" value="F:heme binding"/>
    <property type="evidence" value="ECO:0007669"/>
    <property type="project" value="InterPro"/>
</dbReference>
<organism evidence="4 5">
    <name type="scientific">Natrarchaeobius halalkaliphilus</name>
    <dbReference type="NCBI Taxonomy" id="1679091"/>
    <lineage>
        <taxon>Archaea</taxon>
        <taxon>Methanobacteriati</taxon>
        <taxon>Methanobacteriota</taxon>
        <taxon>Stenosarchaea group</taxon>
        <taxon>Halobacteria</taxon>
        <taxon>Halobacteriales</taxon>
        <taxon>Natrialbaceae</taxon>
        <taxon>Natrarchaeobius</taxon>
    </lineage>
</organism>
<evidence type="ECO:0000256" key="3">
    <source>
        <dbReference type="SAM" id="MobiDB-lite"/>
    </source>
</evidence>
<dbReference type="RefSeq" id="WP_124179597.1">
    <property type="nucleotide sequence ID" value="NZ_REFY01000007.1"/>
</dbReference>
<dbReference type="PANTHER" id="PTHR28657">
    <property type="entry name" value="INDOLEAMINE 2,3-DIOXYGENASE"/>
    <property type="match status" value="1"/>
</dbReference>
<keyword evidence="1" id="KW-0479">Metal-binding</keyword>
<dbReference type="Gene3D" id="1.20.58.480">
    <property type="match status" value="1"/>
</dbReference>
<dbReference type="Pfam" id="PF01231">
    <property type="entry name" value="IDO"/>
    <property type="match status" value="1"/>
</dbReference>
<proteinExistence type="predicted"/>